<dbReference type="GO" id="GO:0015808">
    <property type="term" value="P:L-alanine transport"/>
    <property type="evidence" value="ECO:0007669"/>
    <property type="project" value="TreeGrafter"/>
</dbReference>
<dbReference type="GO" id="GO:0015192">
    <property type="term" value="F:L-phenylalanine transmembrane transporter activity"/>
    <property type="evidence" value="ECO:0007669"/>
    <property type="project" value="TreeGrafter"/>
</dbReference>
<evidence type="ECO:0000313" key="12">
    <source>
        <dbReference type="Proteomes" id="UP000494245"/>
    </source>
</evidence>
<keyword evidence="7 10" id="KW-1133">Transmembrane helix</keyword>
<dbReference type="GO" id="GO:1903806">
    <property type="term" value="P:L-isoleucine import across plasma membrane"/>
    <property type="evidence" value="ECO:0007669"/>
    <property type="project" value="TreeGrafter"/>
</dbReference>
<name>A0A6V8LKP3_9BACT</name>
<keyword evidence="2" id="KW-0813">Transport</keyword>
<dbReference type="GO" id="GO:0042941">
    <property type="term" value="P:D-alanine transmembrane transport"/>
    <property type="evidence" value="ECO:0007669"/>
    <property type="project" value="TreeGrafter"/>
</dbReference>
<evidence type="ECO:0000256" key="6">
    <source>
        <dbReference type="ARBA" id="ARBA00022970"/>
    </source>
</evidence>
<dbReference type="GO" id="GO:0015190">
    <property type="term" value="F:L-leucine transmembrane transporter activity"/>
    <property type="evidence" value="ECO:0007669"/>
    <property type="project" value="TreeGrafter"/>
</dbReference>
<dbReference type="AlphaFoldDB" id="A0A6V8LKP3"/>
<feature type="transmembrane region" description="Helical" evidence="10">
    <location>
        <begin position="18"/>
        <end position="36"/>
    </location>
</feature>
<reference evidence="11 12" key="2">
    <citation type="submission" date="2020-05" db="EMBL/GenBank/DDBJ databases">
        <title>Draft genome sequence of Desulfovibrio sp. strainFSS-1.</title>
        <authorList>
            <person name="Shimoshige H."/>
            <person name="Kobayashi H."/>
            <person name="Maekawa T."/>
        </authorList>
    </citation>
    <scope>NUCLEOTIDE SEQUENCE [LARGE SCALE GENOMIC DNA]</scope>
    <source>
        <strain evidence="11 12">SIID29052-01</strain>
    </source>
</reference>
<dbReference type="GO" id="GO:0005304">
    <property type="term" value="F:L-valine transmembrane transporter activity"/>
    <property type="evidence" value="ECO:0007669"/>
    <property type="project" value="TreeGrafter"/>
</dbReference>
<feature type="transmembrane region" description="Helical" evidence="10">
    <location>
        <begin position="348"/>
        <end position="367"/>
    </location>
</feature>
<feature type="transmembrane region" description="Helical" evidence="10">
    <location>
        <begin position="215"/>
        <end position="237"/>
    </location>
</feature>
<keyword evidence="4" id="KW-0997">Cell inner membrane</keyword>
<evidence type="ECO:0000256" key="7">
    <source>
        <dbReference type="ARBA" id="ARBA00022989"/>
    </source>
</evidence>
<dbReference type="EMBL" id="BLTE01000003">
    <property type="protein sequence ID" value="GFK93263.1"/>
    <property type="molecule type" value="Genomic_DNA"/>
</dbReference>
<evidence type="ECO:0000256" key="5">
    <source>
        <dbReference type="ARBA" id="ARBA00022692"/>
    </source>
</evidence>
<gene>
    <name evidence="11" type="primary">livH_3</name>
    <name evidence="11" type="ORF">NNJEOMEG_01094</name>
</gene>
<evidence type="ECO:0000313" key="11">
    <source>
        <dbReference type="EMBL" id="GFK93263.1"/>
    </source>
</evidence>
<evidence type="ECO:0000256" key="9">
    <source>
        <dbReference type="ARBA" id="ARBA00037998"/>
    </source>
</evidence>
<protein>
    <submittedName>
        <fullName evidence="11">High-affinity branched-chain amino acid transport system permease protein LivH</fullName>
    </submittedName>
</protein>
<evidence type="ECO:0000256" key="1">
    <source>
        <dbReference type="ARBA" id="ARBA00004651"/>
    </source>
</evidence>
<dbReference type="InterPro" id="IPR001851">
    <property type="entry name" value="ABC_transp_permease"/>
</dbReference>
<feature type="transmembrane region" description="Helical" evidence="10">
    <location>
        <begin position="175"/>
        <end position="195"/>
    </location>
</feature>
<sequence>MLDTVIQQALNALQLGSYYSLIALGYCLVYGVLLLINFAHGDIFMVGAYIAFFAATFLMGQHALIPPASPVAVKLAFAGFFALLPTFAMAWWLGRKRSHGQALNVNYPAVVGGVFVVFSAAVFYFGQSVSIASGTDKLVVFAVTIPLTMVLTSVVGVFIERVAYKPLRLKGANRLYVVITALMMGIILEYGNLSLLGTSRLSFPTLLPRTVFDVLGAKITITKLSGIAVSFLVFALLQWIVTRTKLGMAMRAVSYDKFAVPLMGIPLDAVIIFTFFLGSSMAGLAGMFYAMNFPVLDPFMGALVGWKAFVAAVVGGIGDIRGAFVGGFLLAFLEVTVAATFSSELRDLISFTILLGILTWKPTGLFGKPKTTKI</sequence>
<dbReference type="PANTHER" id="PTHR11795:SF371">
    <property type="entry name" value="HIGH-AFFINITY BRANCHED-CHAIN AMINO ACID TRANSPORT SYSTEM PERMEASE PROTEIN LIVH"/>
    <property type="match status" value="1"/>
</dbReference>
<feature type="transmembrane region" description="Helical" evidence="10">
    <location>
        <begin position="298"/>
        <end position="317"/>
    </location>
</feature>
<feature type="transmembrane region" description="Helical" evidence="10">
    <location>
        <begin position="258"/>
        <end position="278"/>
    </location>
</feature>
<keyword evidence="3" id="KW-1003">Cell membrane</keyword>
<comment type="subcellular location">
    <subcellularLocation>
        <location evidence="1">Cell membrane</location>
        <topology evidence="1">Multi-pass membrane protein</topology>
    </subcellularLocation>
</comment>
<dbReference type="Proteomes" id="UP000494245">
    <property type="component" value="Unassembled WGS sequence"/>
</dbReference>
<accession>A0A6V8LKP3</accession>
<comment type="caution">
    <text evidence="11">The sequence shown here is derived from an EMBL/GenBank/DDBJ whole genome shotgun (WGS) entry which is preliminary data.</text>
</comment>
<evidence type="ECO:0000256" key="3">
    <source>
        <dbReference type="ARBA" id="ARBA00022475"/>
    </source>
</evidence>
<evidence type="ECO:0000256" key="8">
    <source>
        <dbReference type="ARBA" id="ARBA00023136"/>
    </source>
</evidence>
<reference evidence="11 12" key="1">
    <citation type="submission" date="2020-04" db="EMBL/GenBank/DDBJ databases">
        <authorList>
            <consortium name="Desulfovibrio sp. FSS-1 genome sequencing consortium"/>
            <person name="Shimoshige H."/>
            <person name="Kobayashi H."/>
            <person name="Maekawa T."/>
        </authorList>
    </citation>
    <scope>NUCLEOTIDE SEQUENCE [LARGE SCALE GENOMIC DNA]</scope>
    <source>
        <strain evidence="11 12">SIID29052-01</strain>
    </source>
</reference>
<dbReference type="InterPro" id="IPR052157">
    <property type="entry name" value="BCAA_transport_permease"/>
</dbReference>
<dbReference type="Pfam" id="PF02653">
    <property type="entry name" value="BPD_transp_2"/>
    <property type="match status" value="2"/>
</dbReference>
<dbReference type="GO" id="GO:0005886">
    <property type="term" value="C:plasma membrane"/>
    <property type="evidence" value="ECO:0007669"/>
    <property type="project" value="UniProtKB-SubCell"/>
</dbReference>
<keyword evidence="12" id="KW-1185">Reference proteome</keyword>
<organism evidence="11 12">
    <name type="scientific">Fundidesulfovibrio magnetotacticus</name>
    <dbReference type="NCBI Taxonomy" id="2730080"/>
    <lineage>
        <taxon>Bacteria</taxon>
        <taxon>Pseudomonadati</taxon>
        <taxon>Thermodesulfobacteriota</taxon>
        <taxon>Desulfovibrionia</taxon>
        <taxon>Desulfovibrionales</taxon>
        <taxon>Desulfovibrionaceae</taxon>
        <taxon>Fundidesulfovibrio</taxon>
    </lineage>
</organism>
<evidence type="ECO:0000256" key="4">
    <source>
        <dbReference type="ARBA" id="ARBA00022519"/>
    </source>
</evidence>
<evidence type="ECO:0000256" key="10">
    <source>
        <dbReference type="SAM" id="Phobius"/>
    </source>
</evidence>
<keyword evidence="6" id="KW-0029">Amino-acid transport</keyword>
<keyword evidence="5 10" id="KW-0812">Transmembrane</keyword>
<dbReference type="RefSeq" id="WP_173082108.1">
    <property type="nucleotide sequence ID" value="NZ_BLTE01000003.1"/>
</dbReference>
<comment type="similarity">
    <text evidence="9">Belongs to the binding-protein-dependent transport system permease family. LivHM subfamily.</text>
</comment>
<keyword evidence="8 10" id="KW-0472">Membrane</keyword>
<feature type="transmembrane region" description="Helical" evidence="10">
    <location>
        <begin position="71"/>
        <end position="93"/>
    </location>
</feature>
<dbReference type="CDD" id="cd06582">
    <property type="entry name" value="TM_PBP1_LivH_like"/>
    <property type="match status" value="1"/>
</dbReference>
<evidence type="ECO:0000256" key="2">
    <source>
        <dbReference type="ARBA" id="ARBA00022448"/>
    </source>
</evidence>
<feature type="transmembrane region" description="Helical" evidence="10">
    <location>
        <begin position="43"/>
        <end position="65"/>
    </location>
</feature>
<feature type="transmembrane region" description="Helical" evidence="10">
    <location>
        <begin position="105"/>
        <end position="126"/>
    </location>
</feature>
<feature type="transmembrane region" description="Helical" evidence="10">
    <location>
        <begin position="138"/>
        <end position="163"/>
    </location>
</feature>
<proteinExistence type="inferred from homology"/>
<dbReference type="GO" id="GO:0015188">
    <property type="term" value="F:L-isoleucine transmembrane transporter activity"/>
    <property type="evidence" value="ECO:0007669"/>
    <property type="project" value="TreeGrafter"/>
</dbReference>
<feature type="transmembrane region" description="Helical" evidence="10">
    <location>
        <begin position="324"/>
        <end position="342"/>
    </location>
</feature>
<dbReference type="PANTHER" id="PTHR11795">
    <property type="entry name" value="BRANCHED-CHAIN AMINO ACID TRANSPORT SYSTEM PERMEASE PROTEIN LIVH"/>
    <property type="match status" value="1"/>
</dbReference>